<gene>
    <name evidence="1" type="ORF">MARPO_0157s0005</name>
</gene>
<accession>A0A2R6W495</accession>
<dbReference type="EMBL" id="KZ772827">
    <property type="protein sequence ID" value="PTQ28673.1"/>
    <property type="molecule type" value="Genomic_DNA"/>
</dbReference>
<sequence>MKCSLGCPFYFNKFSTSNWLALLQTFLHCWRRKERSGEETDLNYSTARGNLTWVILRGQSGNRFLV</sequence>
<name>A0A2R6W495_MARPO</name>
<reference evidence="2" key="1">
    <citation type="journal article" date="2017" name="Cell">
        <title>Insights into land plant evolution garnered from the Marchantia polymorpha genome.</title>
        <authorList>
            <person name="Bowman J.L."/>
            <person name="Kohchi T."/>
            <person name="Yamato K.T."/>
            <person name="Jenkins J."/>
            <person name="Shu S."/>
            <person name="Ishizaki K."/>
            <person name="Yamaoka S."/>
            <person name="Nishihama R."/>
            <person name="Nakamura Y."/>
            <person name="Berger F."/>
            <person name="Adam C."/>
            <person name="Aki S.S."/>
            <person name="Althoff F."/>
            <person name="Araki T."/>
            <person name="Arteaga-Vazquez M.A."/>
            <person name="Balasubrmanian S."/>
            <person name="Barry K."/>
            <person name="Bauer D."/>
            <person name="Boehm C.R."/>
            <person name="Briginshaw L."/>
            <person name="Caballero-Perez J."/>
            <person name="Catarino B."/>
            <person name="Chen F."/>
            <person name="Chiyoda S."/>
            <person name="Chovatia M."/>
            <person name="Davies K.M."/>
            <person name="Delmans M."/>
            <person name="Demura T."/>
            <person name="Dierschke T."/>
            <person name="Dolan L."/>
            <person name="Dorantes-Acosta A.E."/>
            <person name="Eklund D.M."/>
            <person name="Florent S.N."/>
            <person name="Flores-Sandoval E."/>
            <person name="Fujiyama A."/>
            <person name="Fukuzawa H."/>
            <person name="Galik B."/>
            <person name="Grimanelli D."/>
            <person name="Grimwood J."/>
            <person name="Grossniklaus U."/>
            <person name="Hamada T."/>
            <person name="Haseloff J."/>
            <person name="Hetherington A.J."/>
            <person name="Higo A."/>
            <person name="Hirakawa Y."/>
            <person name="Hundley H.N."/>
            <person name="Ikeda Y."/>
            <person name="Inoue K."/>
            <person name="Inoue S.I."/>
            <person name="Ishida S."/>
            <person name="Jia Q."/>
            <person name="Kakita M."/>
            <person name="Kanazawa T."/>
            <person name="Kawai Y."/>
            <person name="Kawashima T."/>
            <person name="Kennedy M."/>
            <person name="Kinose K."/>
            <person name="Kinoshita T."/>
            <person name="Kohara Y."/>
            <person name="Koide E."/>
            <person name="Komatsu K."/>
            <person name="Kopischke S."/>
            <person name="Kubo M."/>
            <person name="Kyozuka J."/>
            <person name="Lagercrantz U."/>
            <person name="Lin S.S."/>
            <person name="Lindquist E."/>
            <person name="Lipzen A.M."/>
            <person name="Lu C.W."/>
            <person name="De Luna E."/>
            <person name="Martienssen R.A."/>
            <person name="Minamino N."/>
            <person name="Mizutani M."/>
            <person name="Mizutani M."/>
            <person name="Mochizuki N."/>
            <person name="Monte I."/>
            <person name="Mosher R."/>
            <person name="Nagasaki H."/>
            <person name="Nakagami H."/>
            <person name="Naramoto S."/>
            <person name="Nishitani K."/>
            <person name="Ohtani M."/>
            <person name="Okamoto T."/>
            <person name="Okumura M."/>
            <person name="Phillips J."/>
            <person name="Pollak B."/>
            <person name="Reinders A."/>
            <person name="Rovekamp M."/>
            <person name="Sano R."/>
            <person name="Sawa S."/>
            <person name="Schmid M.W."/>
            <person name="Shirakawa M."/>
            <person name="Solano R."/>
            <person name="Spunde A."/>
            <person name="Suetsugu N."/>
            <person name="Sugano S."/>
            <person name="Sugiyama A."/>
            <person name="Sun R."/>
            <person name="Suzuki Y."/>
            <person name="Takenaka M."/>
            <person name="Takezawa D."/>
            <person name="Tomogane H."/>
            <person name="Tsuzuki M."/>
            <person name="Ueda T."/>
            <person name="Umeda M."/>
            <person name="Ward J.M."/>
            <person name="Watanabe Y."/>
            <person name="Yazaki K."/>
            <person name="Yokoyama R."/>
            <person name="Yoshitake Y."/>
            <person name="Yotsui I."/>
            <person name="Zachgo S."/>
            <person name="Schmutz J."/>
        </authorList>
    </citation>
    <scope>NUCLEOTIDE SEQUENCE [LARGE SCALE GENOMIC DNA]</scope>
    <source>
        <strain evidence="2">Tak-1</strain>
    </source>
</reference>
<evidence type="ECO:0000313" key="1">
    <source>
        <dbReference type="EMBL" id="PTQ28673.1"/>
    </source>
</evidence>
<evidence type="ECO:0000313" key="2">
    <source>
        <dbReference type="Proteomes" id="UP000244005"/>
    </source>
</evidence>
<dbReference type="Gramene" id="Mp4g08740.1">
    <property type="protein sequence ID" value="Mp4g08740.1.cds1"/>
    <property type="gene ID" value="Mp4g08740"/>
</dbReference>
<dbReference type="AlphaFoldDB" id="A0A2R6W495"/>
<protein>
    <submittedName>
        <fullName evidence="1">Uncharacterized protein</fullName>
    </submittedName>
</protein>
<dbReference type="Proteomes" id="UP000244005">
    <property type="component" value="Unassembled WGS sequence"/>
</dbReference>
<organism evidence="1 2">
    <name type="scientific">Marchantia polymorpha</name>
    <name type="common">Common liverwort</name>
    <name type="synonym">Marchantia aquatica</name>
    <dbReference type="NCBI Taxonomy" id="3197"/>
    <lineage>
        <taxon>Eukaryota</taxon>
        <taxon>Viridiplantae</taxon>
        <taxon>Streptophyta</taxon>
        <taxon>Embryophyta</taxon>
        <taxon>Marchantiophyta</taxon>
        <taxon>Marchantiopsida</taxon>
        <taxon>Marchantiidae</taxon>
        <taxon>Marchantiales</taxon>
        <taxon>Marchantiaceae</taxon>
        <taxon>Marchantia</taxon>
    </lineage>
</organism>
<keyword evidence="2" id="KW-1185">Reference proteome</keyword>
<proteinExistence type="predicted"/>